<dbReference type="Pfam" id="PF00023">
    <property type="entry name" value="Ank"/>
    <property type="match status" value="3"/>
</dbReference>
<feature type="region of interest" description="Disordered" evidence="7">
    <location>
        <begin position="218"/>
        <end position="245"/>
    </location>
</feature>
<dbReference type="SMART" id="SM00248">
    <property type="entry name" value="ANK"/>
    <property type="match status" value="3"/>
</dbReference>
<feature type="compositionally biased region" description="Basic residues" evidence="7">
    <location>
        <begin position="1271"/>
        <end position="1280"/>
    </location>
</feature>
<feature type="compositionally biased region" description="Basic residues" evidence="7">
    <location>
        <begin position="1052"/>
        <end position="1061"/>
    </location>
</feature>
<name>A0A1W0WFR7_HYPEX</name>
<evidence type="ECO:0000256" key="1">
    <source>
        <dbReference type="ARBA" id="ARBA00022723"/>
    </source>
</evidence>
<dbReference type="InterPro" id="IPR053064">
    <property type="entry name" value="Ankyrin-MYND_domain-protein"/>
</dbReference>
<accession>A0A1W0WFR7</accession>
<dbReference type="InterPro" id="IPR002110">
    <property type="entry name" value="Ankyrin_rpt"/>
</dbReference>
<feature type="repeat" description="ANK" evidence="5">
    <location>
        <begin position="637"/>
        <end position="665"/>
    </location>
</feature>
<dbReference type="InterPro" id="IPR036770">
    <property type="entry name" value="Ankyrin_rpt-contain_sf"/>
</dbReference>
<feature type="compositionally biased region" description="Gly residues" evidence="7">
    <location>
        <begin position="1233"/>
        <end position="1250"/>
    </location>
</feature>
<dbReference type="SMART" id="SM00698">
    <property type="entry name" value="MORN"/>
    <property type="match status" value="3"/>
</dbReference>
<comment type="caution">
    <text evidence="9">The sequence shown here is derived from an EMBL/GenBank/DDBJ whole genome shotgun (WGS) entry which is preliminary data.</text>
</comment>
<feature type="compositionally biased region" description="Acidic residues" evidence="7">
    <location>
        <begin position="888"/>
        <end position="900"/>
    </location>
</feature>
<keyword evidence="2" id="KW-0677">Repeat</keyword>
<evidence type="ECO:0000256" key="2">
    <source>
        <dbReference type="ARBA" id="ARBA00022737"/>
    </source>
</evidence>
<organism evidence="9 10">
    <name type="scientific">Hypsibius exemplaris</name>
    <name type="common">Freshwater tardigrade</name>
    <dbReference type="NCBI Taxonomy" id="2072580"/>
    <lineage>
        <taxon>Eukaryota</taxon>
        <taxon>Metazoa</taxon>
        <taxon>Ecdysozoa</taxon>
        <taxon>Tardigrada</taxon>
        <taxon>Eutardigrada</taxon>
        <taxon>Parachela</taxon>
        <taxon>Hypsibioidea</taxon>
        <taxon>Hypsibiidae</taxon>
        <taxon>Hypsibius</taxon>
    </lineage>
</organism>
<evidence type="ECO:0000256" key="5">
    <source>
        <dbReference type="PROSITE-ProRule" id="PRU00023"/>
    </source>
</evidence>
<feature type="compositionally biased region" description="Basic and acidic residues" evidence="7">
    <location>
        <begin position="1211"/>
        <end position="1221"/>
    </location>
</feature>
<dbReference type="PROSITE" id="PS50297">
    <property type="entry name" value="ANK_REP_REGION"/>
    <property type="match status" value="2"/>
</dbReference>
<dbReference type="PROSITE" id="PS50865">
    <property type="entry name" value="ZF_MYND_2"/>
    <property type="match status" value="1"/>
</dbReference>
<dbReference type="InterPro" id="IPR002893">
    <property type="entry name" value="Znf_MYND"/>
</dbReference>
<dbReference type="Pfam" id="PF02493">
    <property type="entry name" value="MORN"/>
    <property type="match status" value="4"/>
</dbReference>
<feature type="compositionally biased region" description="Basic and acidic residues" evidence="7">
    <location>
        <begin position="984"/>
        <end position="1020"/>
    </location>
</feature>
<keyword evidence="10" id="KW-1185">Reference proteome</keyword>
<feature type="compositionally biased region" description="Basic residues" evidence="7">
    <location>
        <begin position="1072"/>
        <end position="1082"/>
    </location>
</feature>
<evidence type="ECO:0000313" key="10">
    <source>
        <dbReference type="Proteomes" id="UP000192578"/>
    </source>
</evidence>
<feature type="compositionally biased region" description="Low complexity" evidence="7">
    <location>
        <begin position="173"/>
        <end position="184"/>
    </location>
</feature>
<evidence type="ECO:0000256" key="4">
    <source>
        <dbReference type="ARBA" id="ARBA00022833"/>
    </source>
</evidence>
<dbReference type="Gene3D" id="1.25.40.20">
    <property type="entry name" value="Ankyrin repeat-containing domain"/>
    <property type="match status" value="3"/>
</dbReference>
<feature type="region of interest" description="Disordered" evidence="7">
    <location>
        <begin position="833"/>
        <end position="852"/>
    </location>
</feature>
<feature type="repeat" description="ANK" evidence="5">
    <location>
        <begin position="325"/>
        <end position="357"/>
    </location>
</feature>
<gene>
    <name evidence="9" type="ORF">BV898_11707</name>
</gene>
<reference evidence="10" key="1">
    <citation type="submission" date="2017-01" db="EMBL/GenBank/DDBJ databases">
        <title>Comparative genomics of anhydrobiosis in the tardigrade Hypsibius dujardini.</title>
        <authorList>
            <person name="Yoshida Y."/>
            <person name="Koutsovoulos G."/>
            <person name="Laetsch D."/>
            <person name="Stevens L."/>
            <person name="Kumar S."/>
            <person name="Horikawa D."/>
            <person name="Ishino K."/>
            <person name="Komine S."/>
            <person name="Tomita M."/>
            <person name="Blaxter M."/>
            <person name="Arakawa K."/>
        </authorList>
    </citation>
    <scope>NUCLEOTIDE SEQUENCE [LARGE SCALE GENOMIC DNA]</scope>
    <source>
        <strain evidence="10">Z151</strain>
    </source>
</reference>
<dbReference type="PROSITE" id="PS50088">
    <property type="entry name" value="ANK_REPEAT"/>
    <property type="match status" value="2"/>
</dbReference>
<evidence type="ECO:0000256" key="7">
    <source>
        <dbReference type="SAM" id="MobiDB-lite"/>
    </source>
</evidence>
<dbReference type="PANTHER" id="PTHR15897">
    <property type="entry name" value="ANKYRIN REPEAT AND MYND DOMAIN PROTEIN 1"/>
    <property type="match status" value="1"/>
</dbReference>
<dbReference type="Proteomes" id="UP000192578">
    <property type="component" value="Unassembled WGS sequence"/>
</dbReference>
<feature type="region of interest" description="Disordered" evidence="7">
    <location>
        <begin position="866"/>
        <end position="1082"/>
    </location>
</feature>
<dbReference type="InterPro" id="IPR003409">
    <property type="entry name" value="MORN"/>
</dbReference>
<evidence type="ECO:0000256" key="6">
    <source>
        <dbReference type="PROSITE-ProRule" id="PRU00134"/>
    </source>
</evidence>
<feature type="domain" description="MYND-type" evidence="8">
    <location>
        <begin position="1161"/>
        <end position="1200"/>
    </location>
</feature>
<dbReference type="Pfam" id="PF01753">
    <property type="entry name" value="zf-MYND"/>
    <property type="match status" value="1"/>
</dbReference>
<dbReference type="PANTHER" id="PTHR15897:SF2">
    <property type="entry name" value="ANKYRIN REPEAT AND MYND DOMAIN-CONTAINING PROTEIN 1"/>
    <property type="match status" value="1"/>
</dbReference>
<dbReference type="SUPFAM" id="SSF48403">
    <property type="entry name" value="Ankyrin repeat"/>
    <property type="match status" value="1"/>
</dbReference>
<keyword evidence="4" id="KW-0862">Zinc</keyword>
<dbReference type="Gene3D" id="6.10.140.2220">
    <property type="match status" value="1"/>
</dbReference>
<feature type="compositionally biased region" description="Basic and acidic residues" evidence="7">
    <location>
        <begin position="1290"/>
        <end position="1326"/>
    </location>
</feature>
<protein>
    <submittedName>
        <fullName evidence="9">Ankyrin repeat and MYND domain-containing protein 1</fullName>
    </submittedName>
</protein>
<evidence type="ECO:0000259" key="8">
    <source>
        <dbReference type="PROSITE" id="PS50865"/>
    </source>
</evidence>
<proteinExistence type="predicted"/>
<dbReference type="GO" id="GO:0008270">
    <property type="term" value="F:zinc ion binding"/>
    <property type="evidence" value="ECO:0007669"/>
    <property type="project" value="UniProtKB-KW"/>
</dbReference>
<feature type="compositionally biased region" description="Basic and acidic residues" evidence="7">
    <location>
        <begin position="908"/>
        <end position="923"/>
    </location>
</feature>
<feature type="region of interest" description="Disordered" evidence="7">
    <location>
        <begin position="1211"/>
        <end position="1355"/>
    </location>
</feature>
<feature type="compositionally biased region" description="Acidic residues" evidence="7">
    <location>
        <begin position="955"/>
        <end position="980"/>
    </location>
</feature>
<feature type="compositionally biased region" description="Basic residues" evidence="7">
    <location>
        <begin position="924"/>
        <end position="933"/>
    </location>
</feature>
<dbReference type="EMBL" id="MTYJ01000111">
    <property type="protein sequence ID" value="OQV14041.1"/>
    <property type="molecule type" value="Genomic_DNA"/>
</dbReference>
<keyword evidence="1" id="KW-0479">Metal-binding</keyword>
<dbReference type="SUPFAM" id="SSF144232">
    <property type="entry name" value="HIT/MYND zinc finger-like"/>
    <property type="match status" value="1"/>
</dbReference>
<evidence type="ECO:0000256" key="3">
    <source>
        <dbReference type="ARBA" id="ARBA00022771"/>
    </source>
</evidence>
<dbReference type="OrthoDB" id="48314at2759"/>
<keyword evidence="3 6" id="KW-0863">Zinc-finger</keyword>
<dbReference type="Gene3D" id="2.20.110.10">
    <property type="entry name" value="Histone H3 K4-specific methyltransferase SET7/9 N-terminal domain"/>
    <property type="match status" value="1"/>
</dbReference>
<sequence>MGIPPEISGDVKLKDFPTGGNLFQAFGDGGCYSGETWNGMRHGRGLYTWSNSQSYDGYFFYDQMHGPGRFVWPDGRLYLGYFYANLREGYGKVVHSNGDLFEGLFRKGELFGPGVATYVNGTRDVGLWFRTHLLQLPQSLLHTFDAPYFQEVLRMCPIKPAKSWHPNKDNSAQQRQPPRQGQTQSSVSRNPGVKRFELNAASTGQENADFQRVLDEQFDRSTNKDPTPEKSKHGKHEPGELLRNTSERLVEMCKFTRKMQGLSKRMSFSPDSVLILPIETKEASNPGGKQQEVLELFKASSSGDLRKVQELVFQQNVNVDACDVHGLTPLMAATVQSRESVMNLLLDFGANINHVTNDGLSAVEMCFAYYHCFVEKFNMWQENDPSVESVFTAHTQKPALPAATSAIGKLTKDPAISPLSSLRGLKSGAASTAGLAKTPHAVQEVEHRLDQADQKESFKSLQSLKKVPISIPPTAFLRAGDQLFAAIPHLFHESEMDEKPQVETPLFLAWLKAWQSAIKNSLLLLLRRGAEWKNCHWPQPLLFSAVRGLDGDLVRCLFSLGAHVNERMVREGKNVTPLLIACGMPGIGAVEVVEALLAAGADPNLAEVETLPEDPKATEQLLEILVLYKAKADIPWNNSSPLTDAVLMGNVKMVRALLDAGCNVNQDLGAGHGNALCVLATLATPEGFLHTNNDADTIKQLMNLLLESADFTIKIPLLEGPQGSPLQPSSPALNPEFKATLEDLRRTILEAYKLGTQISVLRRRKLMLAGSVTPQLKAMLHRYPWLIDGPDPSLTPRLNLNERQLLESIANIRDRIEELMVADIMQNGQKVRPTLKVPYKEPDGKISPVPEDNLRQQMADGENWNGIMVTADSPTPTPSPELKKAENDDAANEDEEEGDSENSAKNGKSKDKEKGKKAEDKKDKKGKTKKKGKTTPDRKDGKKKKKSGSVTDGDNSAEDLLNDLVDGEALEETESVDTENFETPADKKVRERKEKKIATKKEDHAKRKDKQKKEVEDGPKKVSKVTAEGERNTDDDKEPTEGGTQIHADKSAKKKKQKSTKGKASPHCSGPNHKKHHDPAKFRKIRQGIDRDGLVMENHPVHEKKGVHAHDPEYEPSHGKLPHHDPFDPDHVTLVVPAVHLLDKEGDSTPLDHKTMEYRYCSNCGKSTGIGLFACPRCNSVFYDSKDCQTAHWPTHKDKCRKICRRKEHNEHHKTATLEHKAARRRANSKQGSEGGACGNHGPGTPGAAGGPSPFSDFVNGPNSGPEGKGKGKGQKGVKKQHGEEEDGPDGGHGEYGRQKGDKGKGHRDKANRDAHERDERGDHGRREYHRKRNDDGAARKVRKSVVAEGGMSDGKGLKAIKHAGSKNEAEWMGMLRGINVLRMDREMQQFVNSHYRQLVNKRLNLAEAHDLVELRNAEYYAAIAFHQHVSVRDLLEYKQDEAMRDSRVGVEVTSVTREVKTKMATTFFAFEKVNDGNFSFT</sequence>
<keyword evidence="5" id="KW-0040">ANK repeat</keyword>
<dbReference type="SUPFAM" id="SSF82185">
    <property type="entry name" value="Histone H3 K4-specific methyltransferase SET7/9 N-terminal domain"/>
    <property type="match status" value="1"/>
</dbReference>
<evidence type="ECO:0000313" key="9">
    <source>
        <dbReference type="EMBL" id="OQV14041.1"/>
    </source>
</evidence>
<feature type="region of interest" description="Disordered" evidence="7">
    <location>
        <begin position="163"/>
        <end position="192"/>
    </location>
</feature>